<evidence type="ECO:0000256" key="4">
    <source>
        <dbReference type="ARBA" id="ARBA00023172"/>
    </source>
</evidence>
<dbReference type="InterPro" id="IPR010998">
    <property type="entry name" value="Integrase_recombinase_N"/>
</dbReference>
<dbReference type="CDD" id="cd01189">
    <property type="entry name" value="INT_ICEBs1_C_like"/>
    <property type="match status" value="1"/>
</dbReference>
<keyword evidence="4" id="KW-0233">DNA recombination</keyword>
<proteinExistence type="inferred from homology"/>
<dbReference type="STRING" id="1385520.N802_11495"/>
<dbReference type="PROSITE" id="PS51900">
    <property type="entry name" value="CB"/>
    <property type="match status" value="1"/>
</dbReference>
<dbReference type="Pfam" id="PF26003">
    <property type="entry name" value="Integrase_N_phage"/>
    <property type="match status" value="1"/>
</dbReference>
<evidence type="ECO:0000256" key="3">
    <source>
        <dbReference type="ARBA" id="ARBA00023125"/>
    </source>
</evidence>
<dbReference type="Gene3D" id="1.10.150.130">
    <property type="match status" value="1"/>
</dbReference>
<dbReference type="InterPro" id="IPR044068">
    <property type="entry name" value="CB"/>
</dbReference>
<evidence type="ECO:0000259" key="6">
    <source>
        <dbReference type="PROSITE" id="PS51898"/>
    </source>
</evidence>
<feature type="domain" description="Core-binding (CB)" evidence="7">
    <location>
        <begin position="78"/>
        <end position="163"/>
    </location>
</feature>
<dbReference type="OrthoDB" id="148546at2"/>
<dbReference type="eggNOG" id="COG0582">
    <property type="taxonomic scope" value="Bacteria"/>
</dbReference>
<keyword evidence="9" id="KW-1185">Reference proteome</keyword>
<keyword evidence="2" id="KW-0229">DNA integration</keyword>
<comment type="similarity">
    <text evidence="1">Belongs to the 'phage' integrase family.</text>
</comment>
<dbReference type="InterPro" id="IPR004107">
    <property type="entry name" value="Integrase_SAM-like_N"/>
</dbReference>
<dbReference type="InterPro" id="IPR050808">
    <property type="entry name" value="Phage_Integrase"/>
</dbReference>
<dbReference type="InterPro" id="IPR013762">
    <property type="entry name" value="Integrase-like_cat_sf"/>
</dbReference>
<dbReference type="GO" id="GO:0015074">
    <property type="term" value="P:DNA integration"/>
    <property type="evidence" value="ECO:0007669"/>
    <property type="project" value="UniProtKB-KW"/>
</dbReference>
<dbReference type="InterPro" id="IPR011010">
    <property type="entry name" value="DNA_brk_join_enz"/>
</dbReference>
<evidence type="ECO:0000256" key="5">
    <source>
        <dbReference type="PROSITE-ProRule" id="PRU01248"/>
    </source>
</evidence>
<protein>
    <recommendedName>
        <fullName evidence="10">Integrase</fullName>
    </recommendedName>
</protein>
<dbReference type="AlphaFoldDB" id="A0A0A0J0G6"/>
<evidence type="ECO:0000259" key="7">
    <source>
        <dbReference type="PROSITE" id="PS51900"/>
    </source>
</evidence>
<feature type="domain" description="Tyr recombinase" evidence="6">
    <location>
        <begin position="185"/>
        <end position="374"/>
    </location>
</feature>
<accession>A0A0A0J0G6</accession>
<dbReference type="PANTHER" id="PTHR30629:SF2">
    <property type="entry name" value="PROPHAGE INTEGRASE INTS-RELATED"/>
    <property type="match status" value="1"/>
</dbReference>
<evidence type="ECO:0008006" key="10">
    <source>
        <dbReference type="Google" id="ProtNLM"/>
    </source>
</evidence>
<dbReference type="Pfam" id="PF14659">
    <property type="entry name" value="Phage_int_SAM_3"/>
    <property type="match status" value="1"/>
</dbReference>
<reference evidence="8 9" key="1">
    <citation type="submission" date="2013-08" db="EMBL/GenBank/DDBJ databases">
        <title>The genome sequence of Knoellia sinensis.</title>
        <authorList>
            <person name="Zhu W."/>
            <person name="Wang G."/>
        </authorList>
    </citation>
    <scope>NUCLEOTIDE SEQUENCE [LARGE SCALE GENOMIC DNA]</scope>
    <source>
        <strain evidence="8 9">KCTC 19936</strain>
    </source>
</reference>
<evidence type="ECO:0000256" key="1">
    <source>
        <dbReference type="ARBA" id="ARBA00008857"/>
    </source>
</evidence>
<dbReference type="InterPro" id="IPR002104">
    <property type="entry name" value="Integrase_catalytic"/>
</dbReference>
<dbReference type="InterPro" id="IPR058717">
    <property type="entry name" value="Phage_L5_Integrase_N"/>
</dbReference>
<sequence>MAGKSAFGNLRKLPSGRWQARYTGPDLVTYRGPSTFTTKGDAQAWLSVERALISQQRWTSPLVRAAEAAKEVERRRASTFAIYAEQWIEGRVTTRGKALRPSTVAGYRNALDVHILPAFGTLPLDEINSAVVRHWRGQFAVRGNDSAGAKAYSVLKAILQTAEDDELITRNPCRLKGGGSTAKVRESVALSPVELAALVDAMPFHWQALTLVSGWCGLRIGEAAGLRVGDVDLTTGALHIRQTAQYVGHPARLVLGPPKSKRGIRIVHMPDHVTEALGTYLGTKAGTHPKDFVWTRGDGQPISRHTTLKAFQTATASIGRAGMVWHDLRHTANTLAADAGATQATLQARMGHADPKVSALYLHTSQARDQALAAALSRMADPGSGRRR</sequence>
<name>A0A0A0J0G6_9MICO</name>
<comment type="caution">
    <text evidence="8">The sequence shown here is derived from an EMBL/GenBank/DDBJ whole genome shotgun (WGS) entry which is preliminary data.</text>
</comment>
<dbReference type="Pfam" id="PF00589">
    <property type="entry name" value="Phage_integrase"/>
    <property type="match status" value="1"/>
</dbReference>
<dbReference type="EMBL" id="AVPJ01000032">
    <property type="protein sequence ID" value="KGN29687.1"/>
    <property type="molecule type" value="Genomic_DNA"/>
</dbReference>
<dbReference type="Proteomes" id="UP000030002">
    <property type="component" value="Unassembled WGS sequence"/>
</dbReference>
<dbReference type="Gene3D" id="1.10.443.10">
    <property type="entry name" value="Intergrase catalytic core"/>
    <property type="match status" value="1"/>
</dbReference>
<dbReference type="GO" id="GO:0003677">
    <property type="term" value="F:DNA binding"/>
    <property type="evidence" value="ECO:0007669"/>
    <property type="project" value="UniProtKB-UniRule"/>
</dbReference>
<keyword evidence="3 5" id="KW-0238">DNA-binding</keyword>
<evidence type="ECO:0000256" key="2">
    <source>
        <dbReference type="ARBA" id="ARBA00022908"/>
    </source>
</evidence>
<evidence type="ECO:0000313" key="9">
    <source>
        <dbReference type="Proteomes" id="UP000030002"/>
    </source>
</evidence>
<evidence type="ECO:0000313" key="8">
    <source>
        <dbReference type="EMBL" id="KGN29687.1"/>
    </source>
</evidence>
<dbReference type="SUPFAM" id="SSF56349">
    <property type="entry name" value="DNA breaking-rejoining enzymes"/>
    <property type="match status" value="1"/>
</dbReference>
<organism evidence="8 9">
    <name type="scientific">Knoellia sinensis KCTC 19936</name>
    <dbReference type="NCBI Taxonomy" id="1385520"/>
    <lineage>
        <taxon>Bacteria</taxon>
        <taxon>Bacillati</taxon>
        <taxon>Actinomycetota</taxon>
        <taxon>Actinomycetes</taxon>
        <taxon>Micrococcales</taxon>
        <taxon>Intrasporangiaceae</taxon>
        <taxon>Knoellia</taxon>
    </lineage>
</organism>
<gene>
    <name evidence="8" type="ORF">N802_11495</name>
</gene>
<dbReference type="PROSITE" id="PS51898">
    <property type="entry name" value="TYR_RECOMBINASE"/>
    <property type="match status" value="1"/>
</dbReference>
<dbReference type="GO" id="GO:0006310">
    <property type="term" value="P:DNA recombination"/>
    <property type="evidence" value="ECO:0007669"/>
    <property type="project" value="UniProtKB-KW"/>
</dbReference>
<dbReference type="PANTHER" id="PTHR30629">
    <property type="entry name" value="PROPHAGE INTEGRASE"/>
    <property type="match status" value="1"/>
</dbReference>
<dbReference type="RefSeq" id="WP_052110173.1">
    <property type="nucleotide sequence ID" value="NZ_AVPJ01000032.1"/>
</dbReference>